<reference evidence="3" key="1">
    <citation type="journal article" date="2019" name="Beilstein J. Org. Chem.">
        <title>Nanangenines: drimane sesquiterpenoids as the dominant metabolite cohort of a novel Australian fungus, Aspergillus nanangensis.</title>
        <authorList>
            <person name="Lacey H.J."/>
            <person name="Gilchrist C.L.M."/>
            <person name="Crombie A."/>
            <person name="Kalaitzis J.A."/>
            <person name="Vuong D."/>
            <person name="Rutledge P.J."/>
            <person name="Turner P."/>
            <person name="Pitt J.I."/>
            <person name="Lacey E."/>
            <person name="Chooi Y.H."/>
            <person name="Piggott A.M."/>
        </authorList>
    </citation>
    <scope>NUCLEOTIDE SEQUENCE</scope>
    <source>
        <strain evidence="3">MST-FP2251</strain>
    </source>
</reference>
<dbReference type="SUPFAM" id="SSF54637">
    <property type="entry name" value="Thioesterase/thiol ester dehydrase-isomerase"/>
    <property type="match status" value="2"/>
</dbReference>
<dbReference type="Gene3D" id="3.10.129.10">
    <property type="entry name" value="Hotdog Thioesterase"/>
    <property type="match status" value="2"/>
</dbReference>
<dbReference type="GO" id="GO:0005777">
    <property type="term" value="C:peroxisome"/>
    <property type="evidence" value="ECO:0007669"/>
    <property type="project" value="TreeGrafter"/>
</dbReference>
<protein>
    <recommendedName>
        <fullName evidence="5">MaoC-like domain-containing protein</fullName>
    </recommendedName>
</protein>
<evidence type="ECO:0000259" key="1">
    <source>
        <dbReference type="Pfam" id="PF01575"/>
    </source>
</evidence>
<dbReference type="AlphaFoldDB" id="A0AAD4CM64"/>
<accession>A0AAD4CM64</accession>
<dbReference type="PANTHER" id="PTHR13078:SF57">
    <property type="entry name" value="DEHYDRATASE, PUTATIVE (AFU_ORTHOLOGUE AFUA_5G00640)-RELATED"/>
    <property type="match status" value="1"/>
</dbReference>
<evidence type="ECO:0000313" key="3">
    <source>
        <dbReference type="EMBL" id="KAF9889089.1"/>
    </source>
</evidence>
<evidence type="ECO:0000313" key="4">
    <source>
        <dbReference type="Proteomes" id="UP001194746"/>
    </source>
</evidence>
<feature type="domain" description="MaoC-like" evidence="1">
    <location>
        <begin position="179"/>
        <end position="281"/>
    </location>
</feature>
<evidence type="ECO:0000259" key="2">
    <source>
        <dbReference type="Pfam" id="PF22622"/>
    </source>
</evidence>
<keyword evidence="4" id="KW-1185">Reference proteome</keyword>
<dbReference type="GO" id="GO:0044594">
    <property type="term" value="F:17-beta-hydroxysteroid dehydrogenase (NAD+) activity"/>
    <property type="evidence" value="ECO:0007669"/>
    <property type="project" value="TreeGrafter"/>
</dbReference>
<dbReference type="Proteomes" id="UP001194746">
    <property type="component" value="Unassembled WGS sequence"/>
</dbReference>
<comment type="caution">
    <text evidence="3">The sequence shown here is derived from an EMBL/GenBank/DDBJ whole genome shotgun (WGS) entry which is preliminary data.</text>
</comment>
<evidence type="ECO:0008006" key="5">
    <source>
        <dbReference type="Google" id="ProtNLM"/>
    </source>
</evidence>
<dbReference type="EMBL" id="VCAU01000040">
    <property type="protein sequence ID" value="KAF9889089.1"/>
    <property type="molecule type" value="Genomic_DNA"/>
</dbReference>
<dbReference type="InterPro" id="IPR054357">
    <property type="entry name" value="MFE-2_N"/>
</dbReference>
<dbReference type="InterPro" id="IPR029069">
    <property type="entry name" value="HotDog_dom_sf"/>
</dbReference>
<dbReference type="PANTHER" id="PTHR13078">
    <property type="entry name" value="PEROXISOMAL MULTIFUNCTIONAL ENZYME TYPE 2-RELATED"/>
    <property type="match status" value="1"/>
</dbReference>
<sequence length="320" mass="35205">MDGGQYKYHYPDKDVTWLKRDTLLFHLSIGIPTTHLQYLYEGHPAYDVFPTFPTVLAYKGTEQDIVDYRTMGKPTDIHLPGIPKFDRSRVVDAHKRIILHKPLAAIPAKHQSLAIQQELTGIYDKGLSGTLIETASYLVDRSSGSRYATIIGAVMARGQGGWGGSRGPSLATFPVPATTQPDYVHVYQTTHQTPLLFRLNGDYNPLHAEPSHGRQMGLGGVVIHGLFTWNVAAYAVCEATGALKIPTAVRLKDFQARFASPVYPGDALTTQMWEMAHGTGAEGHKERIILFTVRNQDGTVVLSNGRALFRSTSKGSSAKM</sequence>
<organism evidence="3 4">
    <name type="scientific">Aspergillus nanangensis</name>
    <dbReference type="NCBI Taxonomy" id="2582783"/>
    <lineage>
        <taxon>Eukaryota</taxon>
        <taxon>Fungi</taxon>
        <taxon>Dikarya</taxon>
        <taxon>Ascomycota</taxon>
        <taxon>Pezizomycotina</taxon>
        <taxon>Eurotiomycetes</taxon>
        <taxon>Eurotiomycetidae</taxon>
        <taxon>Eurotiales</taxon>
        <taxon>Aspergillaceae</taxon>
        <taxon>Aspergillus</taxon>
        <taxon>Aspergillus subgen. Circumdati</taxon>
    </lineage>
</organism>
<dbReference type="Pfam" id="PF01575">
    <property type="entry name" value="MaoC_dehydratas"/>
    <property type="match status" value="1"/>
</dbReference>
<dbReference type="GO" id="GO:0006635">
    <property type="term" value="P:fatty acid beta-oxidation"/>
    <property type="evidence" value="ECO:0007669"/>
    <property type="project" value="TreeGrafter"/>
</dbReference>
<name>A0AAD4CM64_ASPNN</name>
<dbReference type="GO" id="GO:0003857">
    <property type="term" value="F:(3S)-3-hydroxyacyl-CoA dehydrogenase (NAD+) activity"/>
    <property type="evidence" value="ECO:0007669"/>
    <property type="project" value="TreeGrafter"/>
</dbReference>
<dbReference type="GO" id="GO:0004300">
    <property type="term" value="F:enoyl-CoA hydratase activity"/>
    <property type="evidence" value="ECO:0007669"/>
    <property type="project" value="TreeGrafter"/>
</dbReference>
<proteinExistence type="predicted"/>
<gene>
    <name evidence="3" type="ORF">FE257_008066</name>
</gene>
<dbReference type="Pfam" id="PF22622">
    <property type="entry name" value="MFE-2_hydrat-2_N"/>
    <property type="match status" value="1"/>
</dbReference>
<dbReference type="InterPro" id="IPR002539">
    <property type="entry name" value="MaoC-like_dom"/>
</dbReference>
<feature type="domain" description="Peroxisomal multifunctional enzyme type 2-like N-terminal" evidence="2">
    <location>
        <begin position="19"/>
        <end position="158"/>
    </location>
</feature>
<reference evidence="3" key="2">
    <citation type="submission" date="2020-02" db="EMBL/GenBank/DDBJ databases">
        <authorList>
            <person name="Gilchrist C.L.M."/>
            <person name="Chooi Y.-H."/>
        </authorList>
    </citation>
    <scope>NUCLEOTIDE SEQUENCE</scope>
    <source>
        <strain evidence="3">MST-FP2251</strain>
    </source>
</reference>